<dbReference type="InterPro" id="IPR015421">
    <property type="entry name" value="PyrdxlP-dep_Trfase_major"/>
</dbReference>
<keyword evidence="1 3" id="KW-0032">Aminotransferase</keyword>
<dbReference type="Gene3D" id="3.90.1150.10">
    <property type="entry name" value="Aspartate Aminotransferase, domain 1"/>
    <property type="match status" value="2"/>
</dbReference>
<dbReference type="Gene3D" id="3.40.640.10">
    <property type="entry name" value="Type I PLP-dependent aspartate aminotransferase-like (Major domain)"/>
    <property type="match status" value="1"/>
</dbReference>
<evidence type="ECO:0000313" key="4">
    <source>
        <dbReference type="Proteomes" id="UP000823616"/>
    </source>
</evidence>
<dbReference type="SUPFAM" id="SSF53383">
    <property type="entry name" value="PLP-dependent transferases"/>
    <property type="match status" value="1"/>
</dbReference>
<dbReference type="InterPro" id="IPR015424">
    <property type="entry name" value="PyrdxlP-dep_Trfase"/>
</dbReference>
<proteinExistence type="inferred from homology"/>
<dbReference type="InterPro" id="IPR004839">
    <property type="entry name" value="Aminotransferase_I/II_large"/>
</dbReference>
<keyword evidence="1" id="KW-0808">Transferase</keyword>
<dbReference type="CDD" id="cd00609">
    <property type="entry name" value="AAT_like"/>
    <property type="match status" value="1"/>
</dbReference>
<dbReference type="InterPro" id="IPR015422">
    <property type="entry name" value="PyrdxlP-dep_Trfase_small"/>
</dbReference>
<evidence type="ECO:0000256" key="1">
    <source>
        <dbReference type="RuleBase" id="RU000481"/>
    </source>
</evidence>
<dbReference type="NCBIfam" id="NF005305">
    <property type="entry name" value="PRK06836.1"/>
    <property type="match status" value="1"/>
</dbReference>
<feature type="domain" description="Aminotransferase class I/classII large" evidence="2">
    <location>
        <begin position="35"/>
        <end position="388"/>
    </location>
</feature>
<reference evidence="3" key="2">
    <citation type="journal article" date="2021" name="PeerJ">
        <title>Extensive microbial diversity within the chicken gut microbiome revealed by metagenomics and culture.</title>
        <authorList>
            <person name="Gilroy R."/>
            <person name="Ravi A."/>
            <person name="Getino M."/>
            <person name="Pursley I."/>
            <person name="Horton D.L."/>
            <person name="Alikhan N.F."/>
            <person name="Baker D."/>
            <person name="Gharbi K."/>
            <person name="Hall N."/>
            <person name="Watson M."/>
            <person name="Adriaenssens E.M."/>
            <person name="Foster-Nyarko E."/>
            <person name="Jarju S."/>
            <person name="Secka A."/>
            <person name="Antonio M."/>
            <person name="Oren A."/>
            <person name="Chaudhuri R.R."/>
            <person name="La Ragione R."/>
            <person name="Hildebrand F."/>
            <person name="Pallen M.J."/>
        </authorList>
    </citation>
    <scope>NUCLEOTIDE SEQUENCE</scope>
    <source>
        <strain evidence="3">B3-4054</strain>
    </source>
</reference>
<reference evidence="3" key="1">
    <citation type="submission" date="2020-10" db="EMBL/GenBank/DDBJ databases">
        <authorList>
            <person name="Gilroy R."/>
        </authorList>
    </citation>
    <scope>NUCLEOTIDE SEQUENCE</scope>
    <source>
        <strain evidence="3">B3-4054</strain>
    </source>
</reference>
<dbReference type="Proteomes" id="UP000823616">
    <property type="component" value="Unassembled WGS sequence"/>
</dbReference>
<dbReference type="PANTHER" id="PTHR42691:SF1">
    <property type="entry name" value="ASPARTATE AMINOTRANSFERASE YHDR-RELATED"/>
    <property type="match status" value="1"/>
</dbReference>
<dbReference type="Pfam" id="PF00155">
    <property type="entry name" value="Aminotran_1_2"/>
    <property type="match status" value="1"/>
</dbReference>
<dbReference type="InterPro" id="IPR004838">
    <property type="entry name" value="NHTrfase_class1_PyrdxlP-BS"/>
</dbReference>
<protein>
    <recommendedName>
        <fullName evidence="1">Aminotransferase</fullName>
        <ecNumber evidence="1">2.6.1.-</ecNumber>
    </recommendedName>
</protein>
<evidence type="ECO:0000259" key="2">
    <source>
        <dbReference type="Pfam" id="PF00155"/>
    </source>
</evidence>
<evidence type="ECO:0000313" key="3">
    <source>
        <dbReference type="EMBL" id="MBO8450870.1"/>
    </source>
</evidence>
<dbReference type="PANTHER" id="PTHR42691">
    <property type="entry name" value="ASPARTATE AMINOTRANSFERASE YHDR-RELATED"/>
    <property type="match status" value="1"/>
</dbReference>
<comment type="similarity">
    <text evidence="1">Belongs to the class-I pyridoxal-phosphate-dependent aminotransferase family.</text>
</comment>
<accession>A0A9D9HE54</accession>
<name>A0A9D9HE54_9SPIR</name>
<comment type="cofactor">
    <cofactor evidence="1">
        <name>pyridoxal 5'-phosphate</name>
        <dbReference type="ChEBI" id="CHEBI:597326"/>
    </cofactor>
</comment>
<dbReference type="GO" id="GO:0030170">
    <property type="term" value="F:pyridoxal phosphate binding"/>
    <property type="evidence" value="ECO:0007669"/>
    <property type="project" value="InterPro"/>
</dbReference>
<dbReference type="EC" id="2.6.1.-" evidence="1"/>
<gene>
    <name evidence="3" type="ORF">IAA96_07165</name>
</gene>
<dbReference type="GO" id="GO:0008483">
    <property type="term" value="F:transaminase activity"/>
    <property type="evidence" value="ECO:0007669"/>
    <property type="project" value="UniProtKB-KW"/>
</dbReference>
<organism evidence="3 4">
    <name type="scientific">Candidatus Avitreponema avistercoris</name>
    <dbReference type="NCBI Taxonomy" id="2840705"/>
    <lineage>
        <taxon>Bacteria</taxon>
        <taxon>Pseudomonadati</taxon>
        <taxon>Spirochaetota</taxon>
        <taxon>Spirochaetia</taxon>
        <taxon>Spirochaetales</taxon>
        <taxon>Candidatus Avitreponema</taxon>
    </lineage>
</organism>
<dbReference type="EMBL" id="JADIMS010000134">
    <property type="protein sequence ID" value="MBO8450870.1"/>
    <property type="molecule type" value="Genomic_DNA"/>
</dbReference>
<comment type="caution">
    <text evidence="3">The sequence shown here is derived from an EMBL/GenBank/DDBJ whole genome shotgun (WGS) entry which is preliminary data.</text>
</comment>
<dbReference type="AlphaFoldDB" id="A0A9D9HE54"/>
<dbReference type="PROSITE" id="PS00105">
    <property type="entry name" value="AA_TRANSFER_CLASS_1"/>
    <property type="match status" value="1"/>
</dbReference>
<sequence length="402" mass="43039">MPVAEQIKQSMASSSFIRKMFEEGIRMKALYGEDNVYDFSLGNPDLEPPEQVKAAVRETAALDEPGMHGYMPNAGYPFARAAMAGKVSREQGVPVEAGNIVMSVGAAGALNAVLKAVLSPGDEVLVPAPFFSEYTHYAANHGGRVVPVPAKPDFSPDIPALAAAANEKTAVLLINSPNNPSGKVYSPEDIRALAAFLQAHKEKTGRTVVLVADEPYREIVYGGVQVAPVFPAWSESVIVTSFAKNLSLPGERIGYAAVNPASENAAELTDGIVFATRILGYVNAPAFFQRVIARSWNAPADYTPYAARRQALSAVLRDAGISFAEPEGAFYLFCRVPEPKQAAHRDLSGNDKAFCDHLKEFRILGVPGSGFCGPGWIRLAYCVSAQTISGSRQAFAEAVKAW</sequence>